<keyword evidence="11" id="KW-0464">Manganese</keyword>
<dbReference type="InterPro" id="IPR036890">
    <property type="entry name" value="HATPase_C_sf"/>
</dbReference>
<name>A0A5N8X9C2_9ACTN</name>
<dbReference type="PROSITE" id="PS50113">
    <property type="entry name" value="PAC"/>
    <property type="match status" value="1"/>
</dbReference>
<reference evidence="18 19" key="1">
    <citation type="submission" date="2019-07" db="EMBL/GenBank/DDBJ databases">
        <title>New species of Amycolatopsis and Streptomyces.</title>
        <authorList>
            <person name="Duangmal K."/>
            <person name="Teo W.F.A."/>
            <person name="Lipun K."/>
        </authorList>
    </citation>
    <scope>NUCLEOTIDE SEQUENCE [LARGE SCALE GENOMIC DNA]</scope>
    <source>
        <strain evidence="18 19">NBRC 106415</strain>
    </source>
</reference>
<dbReference type="GO" id="GO:0046872">
    <property type="term" value="F:metal ion binding"/>
    <property type="evidence" value="ECO:0007669"/>
    <property type="project" value="UniProtKB-KW"/>
</dbReference>
<dbReference type="GO" id="GO:0005524">
    <property type="term" value="F:ATP binding"/>
    <property type="evidence" value="ECO:0007669"/>
    <property type="project" value="UniProtKB-KW"/>
</dbReference>
<sequence>MAHIRASAVGGELALAASTGLTRAFTRSWDYISEDGSVSPARCVQRDAFVYLPHIGAPELAYGRPPLPPTTAGLLPDAGMAAAPLPGPDGPLGALSIVVPLSRAPDPGCRAFLEEVAQWVGGRLRWRPRGPEGVTPGLLLGREADPVGGSPAQPPTPGPQNEPSTRPEAVEAGTWSWDLRTGELTFGGPVLETLGVDPVAVGGRIDRWTVLIHPDDQPWVLTEADRVIRTRGVLDVQYRVARMDGTYAWIRSRAHVTTDDDGEPVRLSGTTWDTTATHAALESVGRALLHMSDGFLSVASDGRIAFVNTAAERMLGSPRTLVGRPLWEVPVLREVPEAAERCRRAAAGSEPWSSEVPGPQDHQWYHLRLVPVPDGLTVYLTDITERRRREAERRAAEHAAAERAALMARLTRALAEAATAHDVVEAVAESVLPPFDATGLIVLELKEEHLNVVGSTGYSDSFVERIHGTSVASAATGEAMRSHTPEFIASVEDFLARHPQRPDLANAEGMQACAFLPLIVSGRPIGMSVISYDRPHHFDEDERTLLTALSGLVAQALERAGLYDAAIAHAHDLQHALLPRVLPSLPAVTAAARYLPSARGADVGGDWYDIIPLSADRVALVIGDVMGHGMPEAATMGRLRTAVRTLSELELPPEDILAHANDLVAELDEESFTTCIYGIYDPTTQMFTYTNAGHPPPVVALPHGTATFLPADPDPPLGVAAPPFAVHDVHLPGGSVLALYTDGLVEIPGHDIDEDMACLSRTLTTALYTAGTQTDGHEAEPDELCDMVTAAVLSSDRPAPDDAALLITRTRATAAEDIAVWDLPDEPTACAQARRLVRDQLEEWDLGELEMTTELIVSELVGNVVRHARGPIGLRMMRSHSLICEVSDGSITTPHIRHPAALDEGGRGLQLVAAMAQRWGTRYTTTGKSIWCEQQVRV</sequence>
<dbReference type="Pfam" id="PF08447">
    <property type="entry name" value="PAS_3"/>
    <property type="match status" value="1"/>
</dbReference>
<keyword evidence="10" id="KW-0904">Protein phosphatase</keyword>
<dbReference type="Pfam" id="PF13581">
    <property type="entry name" value="HATPase_c_2"/>
    <property type="match status" value="1"/>
</dbReference>
<gene>
    <name evidence="18" type="ORF">FNH08_01860</name>
</gene>
<keyword evidence="19" id="KW-1185">Reference proteome</keyword>
<organism evidence="18 19">
    <name type="scientific">Streptomyces spongiae</name>
    <dbReference type="NCBI Taxonomy" id="565072"/>
    <lineage>
        <taxon>Bacteria</taxon>
        <taxon>Bacillati</taxon>
        <taxon>Actinomycetota</taxon>
        <taxon>Actinomycetes</taxon>
        <taxon>Kitasatosporales</taxon>
        <taxon>Streptomycetaceae</taxon>
        <taxon>Streptomyces</taxon>
    </lineage>
</organism>
<evidence type="ECO:0000256" key="15">
    <source>
        <dbReference type="ARBA" id="ARBA00081350"/>
    </source>
</evidence>
<dbReference type="GO" id="GO:0004722">
    <property type="term" value="F:protein serine/threonine phosphatase activity"/>
    <property type="evidence" value="ECO:0007669"/>
    <property type="project" value="UniProtKB-EC"/>
</dbReference>
<feature type="domain" description="PAC" evidence="17">
    <location>
        <begin position="234"/>
        <end position="286"/>
    </location>
</feature>
<evidence type="ECO:0000256" key="2">
    <source>
        <dbReference type="ARBA" id="ARBA00022553"/>
    </source>
</evidence>
<dbReference type="InterPro" id="IPR013655">
    <property type="entry name" value="PAS_fold_3"/>
</dbReference>
<evidence type="ECO:0000256" key="14">
    <source>
        <dbReference type="ARBA" id="ARBA00075117"/>
    </source>
</evidence>
<dbReference type="PANTHER" id="PTHR43156:SF2">
    <property type="entry name" value="STAGE II SPORULATION PROTEIN E"/>
    <property type="match status" value="1"/>
</dbReference>
<evidence type="ECO:0000256" key="10">
    <source>
        <dbReference type="ARBA" id="ARBA00022912"/>
    </source>
</evidence>
<keyword evidence="3" id="KW-0808">Transferase</keyword>
<dbReference type="InterPro" id="IPR052016">
    <property type="entry name" value="Bact_Sigma-Reg"/>
</dbReference>
<evidence type="ECO:0000256" key="13">
    <source>
        <dbReference type="ARBA" id="ARBA00056274"/>
    </source>
</evidence>
<comment type="function">
    <text evidence="13">Primarily acts as an independent SigF regulator that is sensitive to the osmosensory signal, mediating the cross talk of PknD with the SigF regulon. Possesses both phosphatase and kinase activities. The kinase domain functions as a classic anti-sigma factor-like kinase to phosphorylate the anti-anti-sigma factor domain at the canonical regulatory site, and the phosphatase domain antagonizes this activity.</text>
</comment>
<evidence type="ECO:0000256" key="12">
    <source>
        <dbReference type="ARBA" id="ARBA00047761"/>
    </source>
</evidence>
<evidence type="ECO:0000256" key="7">
    <source>
        <dbReference type="ARBA" id="ARBA00022801"/>
    </source>
</evidence>
<dbReference type="FunFam" id="3.30.565.10:FF:000028">
    <property type="entry name" value="PAS sensor protein"/>
    <property type="match status" value="1"/>
</dbReference>
<dbReference type="InterPro" id="IPR035965">
    <property type="entry name" value="PAS-like_dom_sf"/>
</dbReference>
<dbReference type="Gene3D" id="3.30.450.40">
    <property type="match status" value="1"/>
</dbReference>
<dbReference type="InterPro" id="IPR029016">
    <property type="entry name" value="GAF-like_dom_sf"/>
</dbReference>
<keyword evidence="8" id="KW-0067">ATP-binding</keyword>
<proteinExistence type="predicted"/>
<dbReference type="SMART" id="SM00065">
    <property type="entry name" value="GAF"/>
    <property type="match status" value="1"/>
</dbReference>
<dbReference type="InterPro" id="IPR001610">
    <property type="entry name" value="PAC"/>
</dbReference>
<accession>A0A5N8X9C2</accession>
<dbReference type="SUPFAM" id="SSF55785">
    <property type="entry name" value="PYP-like sensor domain (PAS domain)"/>
    <property type="match status" value="2"/>
</dbReference>
<protein>
    <recommendedName>
        <fullName evidence="1">protein-serine/threonine phosphatase</fullName>
        <ecNumber evidence="1">3.1.3.16</ecNumber>
    </recommendedName>
    <alternativeName>
        <fullName evidence="15">Protein-serine/threonine phosphatase</fullName>
    </alternativeName>
    <alternativeName>
        <fullName evidence="14">Serine/threonine-protein kinase</fullName>
    </alternativeName>
</protein>
<dbReference type="InterPro" id="IPR000014">
    <property type="entry name" value="PAS"/>
</dbReference>
<dbReference type="InterPro" id="IPR001932">
    <property type="entry name" value="PPM-type_phosphatase-like_dom"/>
</dbReference>
<keyword evidence="2" id="KW-0597">Phosphoprotein</keyword>
<evidence type="ECO:0000259" key="17">
    <source>
        <dbReference type="PROSITE" id="PS50113"/>
    </source>
</evidence>
<dbReference type="OrthoDB" id="118142at2"/>
<dbReference type="InterPro" id="IPR003018">
    <property type="entry name" value="GAF"/>
</dbReference>
<dbReference type="InterPro" id="IPR000700">
    <property type="entry name" value="PAS-assoc_C"/>
</dbReference>
<dbReference type="SUPFAM" id="SSF81606">
    <property type="entry name" value="PP2C-like"/>
    <property type="match status" value="1"/>
</dbReference>
<evidence type="ECO:0000256" key="5">
    <source>
        <dbReference type="ARBA" id="ARBA00022741"/>
    </source>
</evidence>
<keyword evidence="9" id="KW-0460">Magnesium</keyword>
<feature type="region of interest" description="Disordered" evidence="16">
    <location>
        <begin position="131"/>
        <end position="170"/>
    </location>
</feature>
<evidence type="ECO:0000256" key="6">
    <source>
        <dbReference type="ARBA" id="ARBA00022777"/>
    </source>
</evidence>
<evidence type="ECO:0000256" key="8">
    <source>
        <dbReference type="ARBA" id="ARBA00022840"/>
    </source>
</evidence>
<keyword evidence="5" id="KW-0547">Nucleotide-binding</keyword>
<dbReference type="Proteomes" id="UP000400924">
    <property type="component" value="Unassembled WGS sequence"/>
</dbReference>
<dbReference type="SMART" id="SM00091">
    <property type="entry name" value="PAS"/>
    <property type="match status" value="2"/>
</dbReference>
<evidence type="ECO:0000256" key="11">
    <source>
        <dbReference type="ARBA" id="ARBA00023211"/>
    </source>
</evidence>
<evidence type="ECO:0000256" key="1">
    <source>
        <dbReference type="ARBA" id="ARBA00013081"/>
    </source>
</evidence>
<keyword evidence="4" id="KW-0479">Metal-binding</keyword>
<dbReference type="AlphaFoldDB" id="A0A5N8X9C2"/>
<dbReference type="CDD" id="cd16936">
    <property type="entry name" value="HATPase_RsbW-like"/>
    <property type="match status" value="1"/>
</dbReference>
<dbReference type="EMBL" id="VJZC01000005">
    <property type="protein sequence ID" value="MPY55977.1"/>
    <property type="molecule type" value="Genomic_DNA"/>
</dbReference>
<evidence type="ECO:0000256" key="4">
    <source>
        <dbReference type="ARBA" id="ARBA00022723"/>
    </source>
</evidence>
<dbReference type="SUPFAM" id="SSF55781">
    <property type="entry name" value="GAF domain-like"/>
    <property type="match status" value="1"/>
</dbReference>
<comment type="caution">
    <text evidence="18">The sequence shown here is derived from an EMBL/GenBank/DDBJ whole genome shotgun (WGS) entry which is preliminary data.</text>
</comment>
<dbReference type="Gene3D" id="3.30.450.20">
    <property type="entry name" value="PAS domain"/>
    <property type="match status" value="2"/>
</dbReference>
<comment type="catalytic activity">
    <reaction evidence="12">
        <text>O-phospho-L-seryl-[protein] + H2O = L-seryl-[protein] + phosphate</text>
        <dbReference type="Rhea" id="RHEA:20629"/>
        <dbReference type="Rhea" id="RHEA-COMP:9863"/>
        <dbReference type="Rhea" id="RHEA-COMP:11604"/>
        <dbReference type="ChEBI" id="CHEBI:15377"/>
        <dbReference type="ChEBI" id="CHEBI:29999"/>
        <dbReference type="ChEBI" id="CHEBI:43474"/>
        <dbReference type="ChEBI" id="CHEBI:83421"/>
        <dbReference type="EC" id="3.1.3.16"/>
    </reaction>
</comment>
<dbReference type="Gene3D" id="3.60.40.10">
    <property type="entry name" value="PPM-type phosphatase domain"/>
    <property type="match status" value="1"/>
</dbReference>
<dbReference type="GO" id="GO:0016301">
    <property type="term" value="F:kinase activity"/>
    <property type="evidence" value="ECO:0007669"/>
    <property type="project" value="UniProtKB-KW"/>
</dbReference>
<dbReference type="PANTHER" id="PTHR43156">
    <property type="entry name" value="STAGE II SPORULATION PROTEIN E-RELATED"/>
    <property type="match status" value="1"/>
</dbReference>
<dbReference type="SMART" id="SM00331">
    <property type="entry name" value="PP2C_SIG"/>
    <property type="match status" value="1"/>
</dbReference>
<evidence type="ECO:0000313" key="18">
    <source>
        <dbReference type="EMBL" id="MPY55977.1"/>
    </source>
</evidence>
<dbReference type="InterPro" id="IPR013656">
    <property type="entry name" value="PAS_4"/>
</dbReference>
<dbReference type="CDD" id="cd00130">
    <property type="entry name" value="PAS"/>
    <property type="match status" value="2"/>
</dbReference>
<dbReference type="InterPro" id="IPR036457">
    <property type="entry name" value="PPM-type-like_dom_sf"/>
</dbReference>
<evidence type="ECO:0000313" key="19">
    <source>
        <dbReference type="Proteomes" id="UP000400924"/>
    </source>
</evidence>
<keyword evidence="7" id="KW-0378">Hydrolase</keyword>
<dbReference type="Pfam" id="PF13185">
    <property type="entry name" value="GAF_2"/>
    <property type="match status" value="1"/>
</dbReference>
<evidence type="ECO:0000256" key="16">
    <source>
        <dbReference type="SAM" id="MobiDB-lite"/>
    </source>
</evidence>
<dbReference type="SMART" id="SM00086">
    <property type="entry name" value="PAC"/>
    <property type="match status" value="1"/>
</dbReference>
<keyword evidence="6" id="KW-0418">Kinase</keyword>
<evidence type="ECO:0000256" key="3">
    <source>
        <dbReference type="ARBA" id="ARBA00022679"/>
    </source>
</evidence>
<dbReference type="Pfam" id="PF08448">
    <property type="entry name" value="PAS_4"/>
    <property type="match status" value="1"/>
</dbReference>
<dbReference type="InterPro" id="IPR003594">
    <property type="entry name" value="HATPase_dom"/>
</dbReference>
<dbReference type="Gene3D" id="3.30.565.10">
    <property type="entry name" value="Histidine kinase-like ATPase, C-terminal domain"/>
    <property type="match status" value="1"/>
</dbReference>
<dbReference type="EC" id="3.1.3.16" evidence="1"/>
<dbReference type="FunFam" id="3.60.40.10:FF:000005">
    <property type="entry name" value="Serine/threonine protein phosphatase"/>
    <property type="match status" value="1"/>
</dbReference>
<dbReference type="Pfam" id="PF07228">
    <property type="entry name" value="SpoIIE"/>
    <property type="match status" value="1"/>
</dbReference>
<evidence type="ECO:0000256" key="9">
    <source>
        <dbReference type="ARBA" id="ARBA00022842"/>
    </source>
</evidence>